<keyword evidence="2" id="KW-1185">Reference proteome</keyword>
<dbReference type="EMBL" id="BPLR01003188">
    <property type="protein sequence ID" value="GIX81962.1"/>
    <property type="molecule type" value="Genomic_DNA"/>
</dbReference>
<dbReference type="Proteomes" id="UP001054945">
    <property type="component" value="Unassembled WGS sequence"/>
</dbReference>
<name>A0AAV4NB83_CAEEX</name>
<sequence length="108" mass="12469">MLRPAQRPKFPPGRWFCGAPKMRIYGSGVLIYASPTHVKNQQKDSFANVLDGRCGLEIRWLVKSLLKTSLLFHHSLSWKNKKTLLEKFSSLVCTLLRELKGFVRIRIN</sequence>
<accession>A0AAV4NB83</accession>
<protein>
    <submittedName>
        <fullName evidence="1">Uncharacterized protein</fullName>
    </submittedName>
</protein>
<evidence type="ECO:0000313" key="2">
    <source>
        <dbReference type="Proteomes" id="UP001054945"/>
    </source>
</evidence>
<dbReference type="AlphaFoldDB" id="A0AAV4NB83"/>
<evidence type="ECO:0000313" key="1">
    <source>
        <dbReference type="EMBL" id="GIX81962.1"/>
    </source>
</evidence>
<organism evidence="1 2">
    <name type="scientific">Caerostris extrusa</name>
    <name type="common">Bark spider</name>
    <name type="synonym">Caerostris bankana</name>
    <dbReference type="NCBI Taxonomy" id="172846"/>
    <lineage>
        <taxon>Eukaryota</taxon>
        <taxon>Metazoa</taxon>
        <taxon>Ecdysozoa</taxon>
        <taxon>Arthropoda</taxon>
        <taxon>Chelicerata</taxon>
        <taxon>Arachnida</taxon>
        <taxon>Araneae</taxon>
        <taxon>Araneomorphae</taxon>
        <taxon>Entelegynae</taxon>
        <taxon>Araneoidea</taxon>
        <taxon>Araneidae</taxon>
        <taxon>Caerostris</taxon>
    </lineage>
</organism>
<comment type="caution">
    <text evidence="1">The sequence shown here is derived from an EMBL/GenBank/DDBJ whole genome shotgun (WGS) entry which is preliminary data.</text>
</comment>
<proteinExistence type="predicted"/>
<gene>
    <name evidence="1" type="ORF">CEXT_637441</name>
</gene>
<reference evidence="1 2" key="1">
    <citation type="submission" date="2021-06" db="EMBL/GenBank/DDBJ databases">
        <title>Caerostris extrusa draft genome.</title>
        <authorList>
            <person name="Kono N."/>
            <person name="Arakawa K."/>
        </authorList>
    </citation>
    <scope>NUCLEOTIDE SEQUENCE [LARGE SCALE GENOMIC DNA]</scope>
</reference>